<dbReference type="STRING" id="369401.SAMN05428642_10243"/>
<sequence>MKTLKLIPFFCLLFFNCSGQDKQKNEANTIKPDENIHVNKEYDNQGHLIKYDSIYTYSYSSNNKLNDSLKMQFQQHFNNHSFFNDSFFDDFFKKDSITGNFNHKNFFFDGFINQDEEVKRMMKRMDSIQQLFFNQNQTSIIPAVPEKAEHKRI</sequence>
<dbReference type="RefSeq" id="WP_072401057.1">
    <property type="nucleotide sequence ID" value="NZ_FPKV01000002.1"/>
</dbReference>
<protein>
    <submittedName>
        <fullName evidence="1">Uncharacterized protein</fullName>
    </submittedName>
</protein>
<keyword evidence="2" id="KW-1185">Reference proteome</keyword>
<proteinExistence type="predicted"/>
<organism evidence="1 2">
    <name type="scientific">Flaviramulus basaltis</name>
    <dbReference type="NCBI Taxonomy" id="369401"/>
    <lineage>
        <taxon>Bacteria</taxon>
        <taxon>Pseudomonadati</taxon>
        <taxon>Bacteroidota</taxon>
        <taxon>Flavobacteriia</taxon>
        <taxon>Flavobacteriales</taxon>
        <taxon>Flavobacteriaceae</taxon>
        <taxon>Flaviramulus</taxon>
    </lineage>
</organism>
<name>A0A1K2IG94_9FLAO</name>
<reference evidence="1 2" key="1">
    <citation type="submission" date="2016-10" db="EMBL/GenBank/DDBJ databases">
        <authorList>
            <person name="de Groot N.N."/>
        </authorList>
    </citation>
    <scope>NUCLEOTIDE SEQUENCE [LARGE SCALE GENOMIC DNA]</scope>
    <source>
        <strain evidence="1 2">DSM 18180</strain>
    </source>
</reference>
<dbReference type="Proteomes" id="UP000182544">
    <property type="component" value="Unassembled WGS sequence"/>
</dbReference>
<dbReference type="OrthoDB" id="1452960at2"/>
<evidence type="ECO:0000313" key="1">
    <source>
        <dbReference type="EMBL" id="SFZ91399.1"/>
    </source>
</evidence>
<evidence type="ECO:0000313" key="2">
    <source>
        <dbReference type="Proteomes" id="UP000182544"/>
    </source>
</evidence>
<dbReference type="EMBL" id="FPKV01000002">
    <property type="protein sequence ID" value="SFZ91399.1"/>
    <property type="molecule type" value="Genomic_DNA"/>
</dbReference>
<gene>
    <name evidence="1" type="ORF">SAMN05428642_10243</name>
</gene>
<accession>A0A1K2IG94</accession>
<dbReference type="AlphaFoldDB" id="A0A1K2IG94"/>